<dbReference type="SUPFAM" id="SSF52058">
    <property type="entry name" value="L domain-like"/>
    <property type="match status" value="2"/>
</dbReference>
<dbReference type="InterPro" id="IPR026906">
    <property type="entry name" value="LRR_5"/>
</dbReference>
<dbReference type="InterPro" id="IPR032675">
    <property type="entry name" value="LRR_dom_sf"/>
</dbReference>
<evidence type="ECO:0000313" key="2">
    <source>
        <dbReference type="EMBL" id="NPE14950.1"/>
    </source>
</evidence>
<dbReference type="PANTHER" id="PTHR45661">
    <property type="entry name" value="SURFACE ANTIGEN"/>
    <property type="match status" value="1"/>
</dbReference>
<sequence length="514" mass="55969">MGKSKVLTVLFLFTVFVQAFADAKTFFSKDGFTYAILRYGDGFLSVTGYQADTVTDYSQPLHIPSSVTYEGKTYLVKEISPKVFKGVTEIQSVLIEDGIDRICNDAFWYCVNLKSIYIPASVGSLGTRLFSSCYSLKSVVVDANNETFDSRDNSNAIIYTEDDELMVACSSTVIPSSVKSIGEWAFYHCNTMEHLVIPEGVETIGDHAFYGCSSLKSVSLPESLTKIGWSAFEECSSLTSIVIPKNVAKIDNHNLFPGCFALTSIHVDSANPCYDSRSGCNGIVRKSDSALLSACGTTTIGDDIRVLESNCFDGTLIRSVHIPKSVEDVSGSAFVGCYGIDEITVAPDHPNLISPKGSNALLTRDGKTLLLGCRTTVIPAGVEIIGNFAFWGRYFKLLLRLPDTIMKIGDSAFGHCNGLYEVIIPQSVETIEPYAFSDCGNLTVVQMLSPVKTIECGTFNNCYSLSTISIPEGVETIEGLAFSDCKNLKHISLPSSVTKVEYSSFENCPAFEKR</sequence>
<dbReference type="InterPro" id="IPR053139">
    <property type="entry name" value="Surface_bspA-like"/>
</dbReference>
<dbReference type="GeneID" id="82158405"/>
<feature type="chain" id="PRO_5046639709" evidence="1">
    <location>
        <begin position="22"/>
        <end position="514"/>
    </location>
</feature>
<organism evidence="2 3">
    <name type="scientific">Xylanibacter rodentium</name>
    <dbReference type="NCBI Taxonomy" id="2736289"/>
    <lineage>
        <taxon>Bacteria</taxon>
        <taxon>Pseudomonadati</taxon>
        <taxon>Bacteroidota</taxon>
        <taxon>Bacteroidia</taxon>
        <taxon>Bacteroidales</taxon>
        <taxon>Prevotellaceae</taxon>
        <taxon>Xylanibacter</taxon>
    </lineage>
</organism>
<dbReference type="Gene3D" id="3.80.10.10">
    <property type="entry name" value="Ribonuclease Inhibitor"/>
    <property type="match status" value="2"/>
</dbReference>
<dbReference type="Proteomes" id="UP001193734">
    <property type="component" value="Unassembled WGS sequence"/>
</dbReference>
<protein>
    <submittedName>
        <fullName evidence="2">Leucine-rich repeat domain-containing protein</fullName>
    </submittedName>
</protein>
<proteinExistence type="predicted"/>
<name>A0ABX2AWE4_9BACT</name>
<comment type="caution">
    <text evidence="2">The sequence shown here is derived from an EMBL/GenBank/DDBJ whole genome shotgun (WGS) entry which is preliminary data.</text>
</comment>
<feature type="signal peptide" evidence="1">
    <location>
        <begin position="1"/>
        <end position="21"/>
    </location>
</feature>
<keyword evidence="1" id="KW-0732">Signal</keyword>
<accession>A0ABX2AWE4</accession>
<dbReference type="EMBL" id="JABKKE010000021">
    <property type="protein sequence ID" value="NPE14950.1"/>
    <property type="molecule type" value="Genomic_DNA"/>
</dbReference>
<dbReference type="PANTHER" id="PTHR45661:SF3">
    <property type="entry name" value="IG-LIKE DOMAIN-CONTAINING PROTEIN"/>
    <property type="match status" value="1"/>
</dbReference>
<gene>
    <name evidence="2" type="ORF">HPS55_11580</name>
</gene>
<evidence type="ECO:0000313" key="3">
    <source>
        <dbReference type="Proteomes" id="UP001193734"/>
    </source>
</evidence>
<evidence type="ECO:0000256" key="1">
    <source>
        <dbReference type="SAM" id="SignalP"/>
    </source>
</evidence>
<reference evidence="2 3" key="1">
    <citation type="submission" date="2020-05" db="EMBL/GenBank/DDBJ databases">
        <title>Distinct polysaccharide utilization as determinants for interspecies competition between intestinal Prevotella spp.</title>
        <authorList>
            <person name="Galvez E.J.C."/>
            <person name="Iljazovic A."/>
            <person name="Strowig T."/>
        </authorList>
    </citation>
    <scope>NUCLEOTIDE SEQUENCE [LARGE SCALE GENOMIC DNA]</scope>
    <source>
        <strain evidence="2 3">PROD</strain>
    </source>
</reference>
<keyword evidence="3" id="KW-1185">Reference proteome</keyword>
<dbReference type="RefSeq" id="WP_172324969.1">
    <property type="nucleotide sequence ID" value="NZ_CASGIA010000010.1"/>
</dbReference>
<dbReference type="Pfam" id="PF13306">
    <property type="entry name" value="LRR_5"/>
    <property type="match status" value="4"/>
</dbReference>